<proteinExistence type="predicted"/>
<keyword evidence="4" id="KW-1185">Reference proteome</keyword>
<dbReference type="Pfam" id="PF00169">
    <property type="entry name" value="PH"/>
    <property type="match status" value="1"/>
</dbReference>
<dbReference type="InterPro" id="IPR051364">
    <property type="entry name" value="Cytokinesis/Rho-signaling"/>
</dbReference>
<dbReference type="PROSITE" id="PS50003">
    <property type="entry name" value="PH_DOMAIN"/>
    <property type="match status" value="1"/>
</dbReference>
<dbReference type="InterPro" id="IPR011993">
    <property type="entry name" value="PH-like_dom_sf"/>
</dbReference>
<dbReference type="InterPro" id="IPR037840">
    <property type="entry name" value="PH_Anillin"/>
</dbReference>
<feature type="compositionally biased region" description="Low complexity" evidence="1">
    <location>
        <begin position="28"/>
        <end position="37"/>
    </location>
</feature>
<dbReference type="OrthoDB" id="5915976at2759"/>
<dbReference type="SUPFAM" id="SSF50729">
    <property type="entry name" value="PH domain-like"/>
    <property type="match status" value="1"/>
</dbReference>
<dbReference type="Gene3D" id="2.30.29.30">
    <property type="entry name" value="Pleckstrin-homology domain (PH domain)/Phosphotyrosine-binding domain (PTB)"/>
    <property type="match status" value="1"/>
</dbReference>
<evidence type="ECO:0000256" key="1">
    <source>
        <dbReference type="SAM" id="MobiDB-lite"/>
    </source>
</evidence>
<dbReference type="Pfam" id="PF08174">
    <property type="entry name" value="Anillin"/>
    <property type="match status" value="1"/>
</dbReference>
<dbReference type="CDD" id="cd01263">
    <property type="entry name" value="PH_anillin"/>
    <property type="match status" value="1"/>
</dbReference>
<evidence type="ECO:0000313" key="3">
    <source>
        <dbReference type="EMBL" id="KAF7634444.1"/>
    </source>
</evidence>
<dbReference type="PANTHER" id="PTHR21538">
    <property type="entry name" value="ANILLIN/RHOTEKIN RTKN"/>
    <property type="match status" value="1"/>
</dbReference>
<comment type="caution">
    <text evidence="3">The sequence shown here is derived from an EMBL/GenBank/DDBJ whole genome shotgun (WGS) entry which is preliminary data.</text>
</comment>
<accession>A0A8S9ZM19</accession>
<dbReference type="PANTHER" id="PTHR21538:SF11">
    <property type="entry name" value="ANILLIN-LIKE PROTEIN 1"/>
    <property type="match status" value="1"/>
</dbReference>
<sequence length="613" mass="69281">MMQNIQDTETVPPLNKQKMPPPTNLPKQQQPFTQQHQFGHAPPDLSPIHEIVGQPGKDISNGDLQTTKACFKFSTPTASPMAKKPPPPPVPPKPSPASSKFRPITPTESIIGSLWDDINRELQKYKEDKKNQKEMTSSPISRFNNSLHSHSRLTFRKFGGSENQSINEESSSDTIFHDKKHNSVTSSDIDENSEFDFHLTTTTTNSKTTRNCDSITSQHTQKSFDQDSQLKRLHDLIVVQQDQICQASRALAFCRQNEQFRGGREEVDAQRALLIATERRRALLLERDRVINGKIKIDANSEPKGTVSFSSISIRLSREYTNNCAHHSTINRYFFIVLIKCGEHIFHTSLESSDKGIKSGFIEFTNFISIEGLAPDFVCELEIYSLKASQDNSSDRSALSSKKRTWRRMVISTPLNAYSNTFTSYSSGNAHRPVGVMDPGFQRVGHLTITRQFIGRQKFGLNDIVYPLDGSCLLSMDCHSDLNSSKIGGYSSFLSLYQIVSGLGAWNRFWCVLENEQLNFWRYPEDEGTKDPIVTIELIWCITTVTALSPSSASFPNSMQVDVVPPQQKNDGDTKEGVRMLFAADTPLDRDNWLENINRAIRNVNIWRPIKRK</sequence>
<dbReference type="InterPro" id="IPR001849">
    <property type="entry name" value="PH_domain"/>
</dbReference>
<dbReference type="GO" id="GO:0005826">
    <property type="term" value="C:actomyosin contractile ring"/>
    <property type="evidence" value="ECO:0007669"/>
    <property type="project" value="TreeGrafter"/>
</dbReference>
<dbReference type="AlphaFoldDB" id="A0A8S9ZM19"/>
<dbReference type="EMBL" id="JABEBT010000058">
    <property type="protein sequence ID" value="KAF7634444.1"/>
    <property type="molecule type" value="Genomic_DNA"/>
</dbReference>
<dbReference type="GO" id="GO:0031106">
    <property type="term" value="P:septin ring organization"/>
    <property type="evidence" value="ECO:0007669"/>
    <property type="project" value="TreeGrafter"/>
</dbReference>
<dbReference type="SMART" id="SM00233">
    <property type="entry name" value="PH"/>
    <property type="match status" value="1"/>
</dbReference>
<evidence type="ECO:0000313" key="4">
    <source>
        <dbReference type="Proteomes" id="UP000605970"/>
    </source>
</evidence>
<evidence type="ECO:0000259" key="2">
    <source>
        <dbReference type="PROSITE" id="PS50003"/>
    </source>
</evidence>
<organism evidence="3 4">
    <name type="scientific">Meloidogyne graminicola</name>
    <dbReference type="NCBI Taxonomy" id="189291"/>
    <lineage>
        <taxon>Eukaryota</taxon>
        <taxon>Metazoa</taxon>
        <taxon>Ecdysozoa</taxon>
        <taxon>Nematoda</taxon>
        <taxon>Chromadorea</taxon>
        <taxon>Rhabditida</taxon>
        <taxon>Tylenchina</taxon>
        <taxon>Tylenchomorpha</taxon>
        <taxon>Tylenchoidea</taxon>
        <taxon>Meloidogynidae</taxon>
        <taxon>Meloidogyninae</taxon>
        <taxon>Meloidogyne</taxon>
    </lineage>
</organism>
<name>A0A8S9ZM19_9BILA</name>
<reference evidence="3" key="1">
    <citation type="journal article" date="2020" name="Ecol. Evol.">
        <title>Genome structure and content of the rice root-knot nematode (Meloidogyne graminicola).</title>
        <authorList>
            <person name="Phan N.T."/>
            <person name="Danchin E.G.J."/>
            <person name="Klopp C."/>
            <person name="Perfus-Barbeoch L."/>
            <person name="Kozlowski D.K."/>
            <person name="Koutsovoulos G.D."/>
            <person name="Lopez-Roques C."/>
            <person name="Bouchez O."/>
            <person name="Zahm M."/>
            <person name="Besnard G."/>
            <person name="Bellafiore S."/>
        </authorList>
    </citation>
    <scope>NUCLEOTIDE SEQUENCE</scope>
    <source>
        <strain evidence="3">VN-18</strain>
    </source>
</reference>
<dbReference type="GO" id="GO:0000915">
    <property type="term" value="P:actomyosin contractile ring assembly"/>
    <property type="evidence" value="ECO:0007669"/>
    <property type="project" value="TreeGrafter"/>
</dbReference>
<dbReference type="Proteomes" id="UP000605970">
    <property type="component" value="Unassembled WGS sequence"/>
</dbReference>
<gene>
    <name evidence="3" type="ORF">Mgra_00006200</name>
</gene>
<protein>
    <submittedName>
        <fullName evidence="3">PH domain-containing protein</fullName>
    </submittedName>
</protein>
<feature type="domain" description="PH" evidence="2">
    <location>
        <begin position="484"/>
        <end position="602"/>
    </location>
</feature>
<dbReference type="InterPro" id="IPR012966">
    <property type="entry name" value="AHD"/>
</dbReference>
<dbReference type="GO" id="GO:0000281">
    <property type="term" value="P:mitotic cytokinesis"/>
    <property type="evidence" value="ECO:0007669"/>
    <property type="project" value="TreeGrafter"/>
</dbReference>
<feature type="region of interest" description="Disordered" evidence="1">
    <location>
        <begin position="1"/>
        <end position="63"/>
    </location>
</feature>
<feature type="compositionally biased region" description="Pro residues" evidence="1">
    <location>
        <begin position="83"/>
        <end position="95"/>
    </location>
</feature>
<feature type="region of interest" description="Disordered" evidence="1">
    <location>
        <begin position="75"/>
        <end position="104"/>
    </location>
</feature>